<keyword evidence="8 13" id="KW-1133">Transmembrane helix</keyword>
<feature type="transmembrane region" description="Helical" evidence="13">
    <location>
        <begin position="258"/>
        <end position="283"/>
    </location>
</feature>
<dbReference type="GO" id="GO:0005886">
    <property type="term" value="C:plasma membrane"/>
    <property type="evidence" value="ECO:0007669"/>
    <property type="project" value="UniProtKB-SubCell"/>
</dbReference>
<protein>
    <recommendedName>
        <fullName evidence="15">Protein kinase domain-containing protein</fullName>
    </recommendedName>
</protein>
<feature type="compositionally biased region" description="Basic residues" evidence="12">
    <location>
        <begin position="648"/>
        <end position="661"/>
    </location>
</feature>
<dbReference type="PANTHER" id="PTHR48007:SF9">
    <property type="entry name" value="PROTEIN KINASE DOMAIN-CONTAINING PROTEIN"/>
    <property type="match status" value="1"/>
</dbReference>
<dbReference type="InterPro" id="IPR013210">
    <property type="entry name" value="LRR_N_plant-typ"/>
</dbReference>
<dbReference type="GO" id="GO:0004672">
    <property type="term" value="F:protein kinase activity"/>
    <property type="evidence" value="ECO:0007669"/>
    <property type="project" value="InterPro"/>
</dbReference>
<dbReference type="InterPro" id="IPR046959">
    <property type="entry name" value="PRK1-6/SRF4-like"/>
</dbReference>
<dbReference type="InterPro" id="IPR001245">
    <property type="entry name" value="Ser-Thr/Tyr_kinase_cat_dom"/>
</dbReference>
<dbReference type="GO" id="GO:0005524">
    <property type="term" value="F:ATP binding"/>
    <property type="evidence" value="ECO:0007669"/>
    <property type="project" value="UniProtKB-UniRule"/>
</dbReference>
<feature type="chain" id="PRO_5019168009" description="Protein kinase domain-containing protein" evidence="14">
    <location>
        <begin position="30"/>
        <end position="708"/>
    </location>
</feature>
<evidence type="ECO:0000256" key="11">
    <source>
        <dbReference type="PROSITE-ProRule" id="PRU10141"/>
    </source>
</evidence>
<dbReference type="InterPro" id="IPR000719">
    <property type="entry name" value="Prot_kinase_dom"/>
</dbReference>
<sequence length="708" mass="76110">MCSSRHLAQATLMLLLFLVLVNFFSMVVSSSLGTLEGDLSALQEFKATCDSGGRLASWNRSDPSPCSSWHGVTCAGGRVTRLVLEGLELAGPACLPAVMRLDQLRVLSLKSNRLSGPIPDLSLFSALKLLFLAHNELSGPIPPSVASLSRLYRLDFGWNNLTGPVPASLNRLSRLLTLRLDSNRLSGAISGLVLPRLQDLNLSSNLLSGAVPPSLAAFPAAAFNGNPALCGGPLPTCRDIAPPDHAAAGDGRGGMNRLAVVAIVVGDFAVLVLVSGLLFCYFWRKFAGRNPSRLHEGEKIVYSSSPYAVQGNEAGSAVGSGFERGKMVFFEETKRFELEDLLRASAEMLGKGGYGTAYRAVLDDGTIVAVKRLREVHVAGKREFENQMETLGRLRHPNLVPLKAYYYARDEKLLVYDYMPNGSLFFLLHETVENSIFLGNRGPGRTPLDWTTRMRIAVGAARGLAFIHQASRSPKLTHGNIKATNILLDKEGNARVADAGLALLGPGAAAVGRAGGYRAPEAPSDGRRPWASQRADAYAFGVVLLELLTGKPAADGGASAVDLPRWVQSVVREEWTAEVFDLELMRYKGIEEEIVAMLQIAMSCTAVVPDQRPNMSNVVKMIENIHGGGAGGGLSPFHDSFDSNKASSNKKPKGSIHRRIAGHPGSASLLPMGTLQRLSAFAIMELTVDEQSHDGWPLLLHKSGMCRL</sequence>
<dbReference type="FunFam" id="3.30.200.20:FF:000307">
    <property type="entry name" value="pollen receptor-like kinase 1"/>
    <property type="match status" value="1"/>
</dbReference>
<evidence type="ECO:0000256" key="1">
    <source>
        <dbReference type="ARBA" id="ARBA00004162"/>
    </source>
</evidence>
<keyword evidence="6 11" id="KW-0547">Nucleotide-binding</keyword>
<keyword evidence="3 13" id="KW-0812">Transmembrane</keyword>
<gene>
    <name evidence="16" type="ORF">B296_00037439</name>
</gene>
<name>A0A426YIN2_ENSVE</name>
<evidence type="ECO:0000256" key="10">
    <source>
        <dbReference type="ARBA" id="ARBA00023180"/>
    </source>
</evidence>
<dbReference type="PROSITE" id="PS00107">
    <property type="entry name" value="PROTEIN_KINASE_ATP"/>
    <property type="match status" value="1"/>
</dbReference>
<keyword evidence="10" id="KW-0325">Glycoprotein</keyword>
<evidence type="ECO:0000256" key="5">
    <source>
        <dbReference type="ARBA" id="ARBA00022737"/>
    </source>
</evidence>
<dbReference type="EMBL" id="AMZH03012129">
    <property type="protein sequence ID" value="RRT51612.1"/>
    <property type="molecule type" value="Genomic_DNA"/>
</dbReference>
<keyword evidence="9 13" id="KW-0472">Membrane</keyword>
<evidence type="ECO:0000256" key="2">
    <source>
        <dbReference type="ARBA" id="ARBA00022614"/>
    </source>
</evidence>
<dbReference type="PANTHER" id="PTHR48007">
    <property type="entry name" value="LEUCINE-RICH REPEAT RECEPTOR-LIKE PROTEIN KINASE PXC1"/>
    <property type="match status" value="1"/>
</dbReference>
<dbReference type="Pfam" id="PF08263">
    <property type="entry name" value="LRRNT_2"/>
    <property type="match status" value="1"/>
</dbReference>
<reference evidence="16 17" key="1">
    <citation type="journal article" date="2014" name="Agronomy (Basel)">
        <title>A Draft Genome Sequence for Ensete ventricosum, the Drought-Tolerant Tree Against Hunger.</title>
        <authorList>
            <person name="Harrison J."/>
            <person name="Moore K.A."/>
            <person name="Paszkiewicz K."/>
            <person name="Jones T."/>
            <person name="Grant M."/>
            <person name="Ambacheew D."/>
            <person name="Muzemil S."/>
            <person name="Studholme D.J."/>
        </authorList>
    </citation>
    <scope>NUCLEOTIDE SEQUENCE [LARGE SCALE GENOMIC DNA]</scope>
</reference>
<dbReference type="Pfam" id="PF07714">
    <property type="entry name" value="PK_Tyr_Ser-Thr"/>
    <property type="match status" value="1"/>
</dbReference>
<dbReference type="Gene3D" id="1.10.510.10">
    <property type="entry name" value="Transferase(Phosphotransferase) domain 1"/>
    <property type="match status" value="1"/>
</dbReference>
<dbReference type="InterPro" id="IPR017441">
    <property type="entry name" value="Protein_kinase_ATP_BS"/>
</dbReference>
<evidence type="ECO:0000256" key="13">
    <source>
        <dbReference type="SAM" id="Phobius"/>
    </source>
</evidence>
<dbReference type="Gene3D" id="3.30.200.20">
    <property type="entry name" value="Phosphorylase Kinase, domain 1"/>
    <property type="match status" value="1"/>
</dbReference>
<keyword evidence="5" id="KW-0677">Repeat</keyword>
<dbReference type="SUPFAM" id="SSF56112">
    <property type="entry name" value="Protein kinase-like (PK-like)"/>
    <property type="match status" value="1"/>
</dbReference>
<accession>A0A426YIN2</accession>
<evidence type="ECO:0000256" key="3">
    <source>
        <dbReference type="ARBA" id="ARBA00022692"/>
    </source>
</evidence>
<dbReference type="Proteomes" id="UP000287651">
    <property type="component" value="Unassembled WGS sequence"/>
</dbReference>
<keyword evidence="7 11" id="KW-0067">ATP-binding</keyword>
<organism evidence="16 17">
    <name type="scientific">Ensete ventricosum</name>
    <name type="common">Abyssinian banana</name>
    <name type="synonym">Musa ensete</name>
    <dbReference type="NCBI Taxonomy" id="4639"/>
    <lineage>
        <taxon>Eukaryota</taxon>
        <taxon>Viridiplantae</taxon>
        <taxon>Streptophyta</taxon>
        <taxon>Embryophyta</taxon>
        <taxon>Tracheophyta</taxon>
        <taxon>Spermatophyta</taxon>
        <taxon>Magnoliopsida</taxon>
        <taxon>Liliopsida</taxon>
        <taxon>Zingiberales</taxon>
        <taxon>Musaceae</taxon>
        <taxon>Ensete</taxon>
    </lineage>
</organism>
<feature type="binding site" evidence="11">
    <location>
        <position position="381"/>
    </location>
    <ligand>
        <name>ATP</name>
        <dbReference type="ChEBI" id="CHEBI:30616"/>
    </ligand>
</feature>
<evidence type="ECO:0000259" key="15">
    <source>
        <dbReference type="PROSITE" id="PS50011"/>
    </source>
</evidence>
<feature type="region of interest" description="Disordered" evidence="12">
    <location>
        <begin position="636"/>
        <end position="668"/>
    </location>
</feature>
<comment type="caution">
    <text evidence="16">The sequence shown here is derived from an EMBL/GenBank/DDBJ whole genome shotgun (WGS) entry which is preliminary data.</text>
</comment>
<dbReference type="Pfam" id="PF00560">
    <property type="entry name" value="LRR_1"/>
    <property type="match status" value="2"/>
</dbReference>
<keyword evidence="2" id="KW-0433">Leucine-rich repeat</keyword>
<evidence type="ECO:0000313" key="17">
    <source>
        <dbReference type="Proteomes" id="UP000287651"/>
    </source>
</evidence>
<feature type="domain" description="Protein kinase" evidence="15">
    <location>
        <begin position="343"/>
        <end position="641"/>
    </location>
</feature>
<dbReference type="Gene3D" id="3.80.10.10">
    <property type="entry name" value="Ribonuclease Inhibitor"/>
    <property type="match status" value="2"/>
</dbReference>
<keyword evidence="4 14" id="KW-0732">Signal</keyword>
<evidence type="ECO:0000313" key="16">
    <source>
        <dbReference type="EMBL" id="RRT51612.1"/>
    </source>
</evidence>
<comment type="subcellular location">
    <subcellularLocation>
        <location evidence="1">Cell membrane</location>
        <topology evidence="1">Single-pass membrane protein</topology>
    </subcellularLocation>
</comment>
<dbReference type="FunFam" id="3.80.10.10:FF:000400">
    <property type="entry name" value="Nuclear pore complex protein NUP107"/>
    <property type="match status" value="1"/>
</dbReference>
<dbReference type="AlphaFoldDB" id="A0A426YIN2"/>
<proteinExistence type="predicted"/>
<evidence type="ECO:0000256" key="12">
    <source>
        <dbReference type="SAM" id="MobiDB-lite"/>
    </source>
</evidence>
<dbReference type="InterPro" id="IPR011009">
    <property type="entry name" value="Kinase-like_dom_sf"/>
</dbReference>
<evidence type="ECO:0000256" key="14">
    <source>
        <dbReference type="SAM" id="SignalP"/>
    </source>
</evidence>
<evidence type="ECO:0000256" key="8">
    <source>
        <dbReference type="ARBA" id="ARBA00022989"/>
    </source>
</evidence>
<dbReference type="CDD" id="cd14066">
    <property type="entry name" value="STKc_IRAK"/>
    <property type="match status" value="1"/>
</dbReference>
<dbReference type="InterPro" id="IPR001611">
    <property type="entry name" value="Leu-rich_rpt"/>
</dbReference>
<dbReference type="SUPFAM" id="SSF52058">
    <property type="entry name" value="L domain-like"/>
    <property type="match status" value="1"/>
</dbReference>
<dbReference type="PROSITE" id="PS50011">
    <property type="entry name" value="PROTEIN_KINASE_DOM"/>
    <property type="match status" value="1"/>
</dbReference>
<evidence type="ECO:0000256" key="6">
    <source>
        <dbReference type="ARBA" id="ARBA00022741"/>
    </source>
</evidence>
<evidence type="ECO:0000256" key="4">
    <source>
        <dbReference type="ARBA" id="ARBA00022729"/>
    </source>
</evidence>
<feature type="signal peptide" evidence="14">
    <location>
        <begin position="1"/>
        <end position="29"/>
    </location>
</feature>
<dbReference type="InterPro" id="IPR032675">
    <property type="entry name" value="LRR_dom_sf"/>
</dbReference>
<evidence type="ECO:0000256" key="9">
    <source>
        <dbReference type="ARBA" id="ARBA00023136"/>
    </source>
</evidence>
<evidence type="ECO:0000256" key="7">
    <source>
        <dbReference type="ARBA" id="ARBA00022840"/>
    </source>
</evidence>